<feature type="domain" description="NADAR" evidence="2">
    <location>
        <begin position="2"/>
        <end position="119"/>
    </location>
</feature>
<feature type="region of interest" description="Disordered" evidence="1">
    <location>
        <begin position="146"/>
        <end position="236"/>
    </location>
</feature>
<dbReference type="CDD" id="cd15457">
    <property type="entry name" value="NADAR"/>
    <property type="match status" value="1"/>
</dbReference>
<dbReference type="AlphaFoldDB" id="A0A8H2W2H9"/>
<dbReference type="Pfam" id="PF08719">
    <property type="entry name" value="NADAR"/>
    <property type="match status" value="1"/>
</dbReference>
<dbReference type="Gene3D" id="1.10.357.40">
    <property type="entry name" value="YbiA-like"/>
    <property type="match status" value="1"/>
</dbReference>
<accession>A0A8H2W2H9</accession>
<dbReference type="InterPro" id="IPR012816">
    <property type="entry name" value="NADAR"/>
</dbReference>
<name>A0A8H2W2H9_9HELO</name>
<protein>
    <submittedName>
        <fullName evidence="3">07846239-a28f-4e42-ad38-e8c1c44c8c55</fullName>
    </submittedName>
</protein>
<sequence>MSNFYMEQFQDDDGITYTCAEAYFQAGKAWLVKDSSRFMQIAHARSGLEAKKLSNAIKELPVSRWNEISRHIMADTLFFKFSHNADIRKELISTGNKVLIEARDDRIWASGMKTAKATAKTPISEWRDWIKPRWMKINTSNATAEGENNIQESDSSSQIQTPLSPDEFGHVTPPSTSSLTDEVRCATPITSAQGVNELDEVGGAGDVEMTGPIQLEKDDGQDTSSTSNDLGSSDCM</sequence>
<dbReference type="InterPro" id="IPR037238">
    <property type="entry name" value="YbiA-like_sf"/>
</dbReference>
<evidence type="ECO:0000313" key="4">
    <source>
        <dbReference type="Proteomes" id="UP000624404"/>
    </source>
</evidence>
<proteinExistence type="predicted"/>
<organism evidence="3 4">
    <name type="scientific">Sclerotinia trifoliorum</name>
    <dbReference type="NCBI Taxonomy" id="28548"/>
    <lineage>
        <taxon>Eukaryota</taxon>
        <taxon>Fungi</taxon>
        <taxon>Dikarya</taxon>
        <taxon>Ascomycota</taxon>
        <taxon>Pezizomycotina</taxon>
        <taxon>Leotiomycetes</taxon>
        <taxon>Helotiales</taxon>
        <taxon>Sclerotiniaceae</taxon>
        <taxon>Sclerotinia</taxon>
    </lineage>
</organism>
<dbReference type="NCBIfam" id="TIGR02464">
    <property type="entry name" value="ribofla_fusion"/>
    <property type="match status" value="1"/>
</dbReference>
<evidence type="ECO:0000256" key="1">
    <source>
        <dbReference type="SAM" id="MobiDB-lite"/>
    </source>
</evidence>
<dbReference type="OrthoDB" id="206452at2759"/>
<keyword evidence="4" id="KW-1185">Reference proteome</keyword>
<evidence type="ECO:0000259" key="2">
    <source>
        <dbReference type="Pfam" id="PF08719"/>
    </source>
</evidence>
<dbReference type="SUPFAM" id="SSF143990">
    <property type="entry name" value="YbiA-like"/>
    <property type="match status" value="1"/>
</dbReference>
<feature type="compositionally biased region" description="Polar residues" evidence="1">
    <location>
        <begin position="222"/>
        <end position="236"/>
    </location>
</feature>
<comment type="caution">
    <text evidence="3">The sequence shown here is derived from an EMBL/GenBank/DDBJ whole genome shotgun (WGS) entry which is preliminary data.</text>
</comment>
<feature type="compositionally biased region" description="Polar residues" evidence="1">
    <location>
        <begin position="146"/>
        <end position="163"/>
    </location>
</feature>
<reference evidence="3" key="1">
    <citation type="submission" date="2020-10" db="EMBL/GenBank/DDBJ databases">
        <authorList>
            <person name="Kusch S."/>
        </authorList>
    </citation>
    <scope>NUCLEOTIDE SEQUENCE</scope>
    <source>
        <strain evidence="3">SwB9</strain>
    </source>
</reference>
<gene>
    <name evidence="3" type="ORF">SCLTRI_LOCUS8672</name>
</gene>
<dbReference type="EMBL" id="CAJHIA010000033">
    <property type="protein sequence ID" value="CAD6448879.1"/>
    <property type="molecule type" value="Genomic_DNA"/>
</dbReference>
<evidence type="ECO:0000313" key="3">
    <source>
        <dbReference type="EMBL" id="CAD6448879.1"/>
    </source>
</evidence>
<dbReference type="Proteomes" id="UP000624404">
    <property type="component" value="Unassembled WGS sequence"/>
</dbReference>